<evidence type="ECO:0000256" key="1">
    <source>
        <dbReference type="ARBA" id="ARBA00008799"/>
    </source>
</evidence>
<dbReference type="SUPFAM" id="SSF53756">
    <property type="entry name" value="UDP-Glycosyltransferase/glycogen phosphorylase"/>
    <property type="match status" value="1"/>
</dbReference>
<comment type="caution">
    <text evidence="2">The sequence shown here is derived from an EMBL/GenBank/DDBJ whole genome shotgun (WGS) entry which is preliminary data.</text>
</comment>
<sequence length="468" mass="53097">MSRLVMVSNRVTLPRNDGQAAGGLAVALEEALQQHQGLWFGWSGTVLDEGEPSLHEQRRGKVRYAVLDLPRDLFEAYYNGYANRSLWPLFHFRTDLVVYDRNFEAGYLAINRLFGERLAPLLNTDDLIWVHDYQLIPLGRYLRGLGCSQRMGFFLHIPFPSPSVLTTLPGHADLVQSLFAYDLIGVQTEADRRALREYVVHEIGGYCCDDEWLYAFGRSVRVEVFPVGIDVEDFAHLAGTITARDYERRLRSSLVGRELIVGVDRLDYSKGLPQRFAAFERLLERHPEHLGGVSFLQIAPSSREDVPEYNDIRNTLETLAGHINGRFADFDWAPIRYLNRALSRVALAGFYRCARIGLVTPLRDGMNLVAKEYIAAQDPDNPGVLVLSRFAGAAEQLDAALIVNPYDADAVAEAIHTGLQMRVHERRERWNTLMAALRDYDTRRWRESFVEILEASQESPLQEAEIGC</sequence>
<evidence type="ECO:0000313" key="3">
    <source>
        <dbReference type="Proteomes" id="UP000246569"/>
    </source>
</evidence>
<proteinExistence type="inferred from homology"/>
<dbReference type="GO" id="GO:0005992">
    <property type="term" value="P:trehalose biosynthetic process"/>
    <property type="evidence" value="ECO:0007669"/>
    <property type="project" value="InterPro"/>
</dbReference>
<dbReference type="GO" id="GO:0003825">
    <property type="term" value="F:alpha,alpha-trehalose-phosphate synthase (UDP-forming) activity"/>
    <property type="evidence" value="ECO:0007669"/>
    <property type="project" value="TreeGrafter"/>
</dbReference>
<dbReference type="Pfam" id="PF00982">
    <property type="entry name" value="Glyco_transf_20"/>
    <property type="match status" value="1"/>
</dbReference>
<comment type="similarity">
    <text evidence="1">Belongs to the glycosyltransferase 20 family.</text>
</comment>
<dbReference type="Proteomes" id="UP000246569">
    <property type="component" value="Unassembled WGS sequence"/>
</dbReference>
<dbReference type="InterPro" id="IPR001830">
    <property type="entry name" value="Glyco_trans_20"/>
</dbReference>
<dbReference type="AlphaFoldDB" id="A0A317N0J1"/>
<organism evidence="2 3">
    <name type="scientific">Plasticicumulans acidivorans</name>
    <dbReference type="NCBI Taxonomy" id="886464"/>
    <lineage>
        <taxon>Bacteria</taxon>
        <taxon>Pseudomonadati</taxon>
        <taxon>Pseudomonadota</taxon>
        <taxon>Gammaproteobacteria</taxon>
        <taxon>Candidatus Competibacteraceae</taxon>
        <taxon>Plasticicumulans</taxon>
    </lineage>
</organism>
<protein>
    <submittedName>
        <fullName evidence="2">Trehalose 6-phosphate synthase</fullName>
    </submittedName>
</protein>
<dbReference type="OrthoDB" id="9815690at2"/>
<accession>A0A317N0J1</accession>
<dbReference type="Gene3D" id="3.40.50.2000">
    <property type="entry name" value="Glycogen Phosphorylase B"/>
    <property type="match status" value="2"/>
</dbReference>
<reference evidence="2 3" key="1">
    <citation type="submission" date="2018-05" db="EMBL/GenBank/DDBJ databases">
        <title>Genomic Encyclopedia of Type Strains, Phase IV (KMG-IV): sequencing the most valuable type-strain genomes for metagenomic binning, comparative biology and taxonomic classification.</title>
        <authorList>
            <person name="Goeker M."/>
        </authorList>
    </citation>
    <scope>NUCLEOTIDE SEQUENCE [LARGE SCALE GENOMIC DNA]</scope>
    <source>
        <strain evidence="2 3">DSM 23606</strain>
    </source>
</reference>
<dbReference type="CDD" id="cd03788">
    <property type="entry name" value="GT20_TPS"/>
    <property type="match status" value="1"/>
</dbReference>
<gene>
    <name evidence="2" type="ORF">C7443_101128</name>
</gene>
<evidence type="ECO:0000313" key="2">
    <source>
        <dbReference type="EMBL" id="PWV65644.1"/>
    </source>
</evidence>
<dbReference type="PANTHER" id="PTHR10788:SF106">
    <property type="entry name" value="BCDNA.GH08860"/>
    <property type="match status" value="1"/>
</dbReference>
<dbReference type="RefSeq" id="WP_110016645.1">
    <property type="nucleotide sequence ID" value="NZ_QGTJ01000001.1"/>
</dbReference>
<dbReference type="PANTHER" id="PTHR10788">
    <property type="entry name" value="TREHALOSE-6-PHOSPHATE SYNTHASE"/>
    <property type="match status" value="1"/>
</dbReference>
<dbReference type="EMBL" id="QGTJ01000001">
    <property type="protein sequence ID" value="PWV65644.1"/>
    <property type="molecule type" value="Genomic_DNA"/>
</dbReference>
<name>A0A317N0J1_9GAMM</name>
<keyword evidence="3" id="KW-1185">Reference proteome</keyword>